<sequence>MIWVILVVLVCEVVIFTQLMLSFQM</sequence>
<keyword evidence="1" id="KW-0472">Membrane</keyword>
<name>A0A382N3X0_9ZZZZ</name>
<dbReference type="AlphaFoldDB" id="A0A382N3X0"/>
<dbReference type="EMBL" id="UINC01097782">
    <property type="protein sequence ID" value="SVC55786.1"/>
    <property type="molecule type" value="Genomic_DNA"/>
</dbReference>
<evidence type="ECO:0000313" key="2">
    <source>
        <dbReference type="EMBL" id="SVC55786.1"/>
    </source>
</evidence>
<accession>A0A382N3X0</accession>
<organism evidence="2">
    <name type="scientific">marine metagenome</name>
    <dbReference type="NCBI Taxonomy" id="408172"/>
    <lineage>
        <taxon>unclassified sequences</taxon>
        <taxon>metagenomes</taxon>
        <taxon>ecological metagenomes</taxon>
    </lineage>
</organism>
<keyword evidence="1" id="KW-0812">Transmembrane</keyword>
<gene>
    <name evidence="2" type="ORF">METZ01_LOCUS308640</name>
</gene>
<feature type="non-terminal residue" evidence="2">
    <location>
        <position position="25"/>
    </location>
</feature>
<reference evidence="2" key="1">
    <citation type="submission" date="2018-05" db="EMBL/GenBank/DDBJ databases">
        <authorList>
            <person name="Lanie J.A."/>
            <person name="Ng W.-L."/>
            <person name="Kazmierczak K.M."/>
            <person name="Andrzejewski T.M."/>
            <person name="Davidsen T.M."/>
            <person name="Wayne K.J."/>
            <person name="Tettelin H."/>
            <person name="Glass J.I."/>
            <person name="Rusch D."/>
            <person name="Podicherti R."/>
            <person name="Tsui H.-C.T."/>
            <person name="Winkler M.E."/>
        </authorList>
    </citation>
    <scope>NUCLEOTIDE SEQUENCE</scope>
</reference>
<keyword evidence="1" id="KW-1133">Transmembrane helix</keyword>
<protein>
    <submittedName>
        <fullName evidence="2">Uncharacterized protein</fullName>
    </submittedName>
</protein>
<evidence type="ECO:0000256" key="1">
    <source>
        <dbReference type="SAM" id="Phobius"/>
    </source>
</evidence>
<feature type="transmembrane region" description="Helical" evidence="1">
    <location>
        <begin position="6"/>
        <end position="23"/>
    </location>
</feature>
<proteinExistence type="predicted"/>